<reference evidence="5" key="1">
    <citation type="submission" date="2020-06" db="EMBL/GenBank/DDBJ databases">
        <title>Paenibacillus sp. nov., isolated from soil.</title>
        <authorList>
            <person name="Seo Y.L."/>
        </authorList>
    </citation>
    <scope>NUCLEOTIDE SEQUENCE [LARGE SCALE GENOMIC DNA]</scope>
    <source>
        <strain evidence="5">JW14</strain>
    </source>
</reference>
<dbReference type="InterPro" id="IPR009057">
    <property type="entry name" value="Homeodomain-like_sf"/>
</dbReference>
<dbReference type="InterPro" id="IPR018060">
    <property type="entry name" value="HTH_AraC"/>
</dbReference>
<dbReference type="Gene3D" id="1.10.10.60">
    <property type="entry name" value="Homeodomain-like"/>
    <property type="match status" value="2"/>
</dbReference>
<evidence type="ECO:0000313" key="5">
    <source>
        <dbReference type="EMBL" id="NUU63653.1"/>
    </source>
</evidence>
<keyword evidence="2" id="KW-0238">DNA-binding</keyword>
<proteinExistence type="predicted"/>
<evidence type="ECO:0000256" key="3">
    <source>
        <dbReference type="ARBA" id="ARBA00023163"/>
    </source>
</evidence>
<keyword evidence="6" id="KW-1185">Reference proteome</keyword>
<dbReference type="Proteomes" id="UP000564806">
    <property type="component" value="Unassembled WGS sequence"/>
</dbReference>
<dbReference type="AlphaFoldDB" id="A0A850EQZ6"/>
<comment type="caution">
    <text evidence="5">The sequence shown here is derived from an EMBL/GenBank/DDBJ whole genome shotgun (WGS) entry which is preliminary data.</text>
</comment>
<protein>
    <submittedName>
        <fullName evidence="5">AraC family transcriptional regulator</fullName>
    </submittedName>
</protein>
<keyword evidence="3" id="KW-0804">Transcription</keyword>
<dbReference type="Pfam" id="PF12833">
    <property type="entry name" value="HTH_18"/>
    <property type="match status" value="1"/>
</dbReference>
<accession>A0A850EQZ6</accession>
<keyword evidence="1" id="KW-0805">Transcription regulation</keyword>
<dbReference type="GO" id="GO:0043565">
    <property type="term" value="F:sequence-specific DNA binding"/>
    <property type="evidence" value="ECO:0007669"/>
    <property type="project" value="InterPro"/>
</dbReference>
<dbReference type="PANTHER" id="PTHR43280">
    <property type="entry name" value="ARAC-FAMILY TRANSCRIPTIONAL REGULATOR"/>
    <property type="match status" value="1"/>
</dbReference>
<evidence type="ECO:0000256" key="1">
    <source>
        <dbReference type="ARBA" id="ARBA00023015"/>
    </source>
</evidence>
<gene>
    <name evidence="5" type="ORF">HPT30_25205</name>
</gene>
<evidence type="ECO:0000313" key="6">
    <source>
        <dbReference type="Proteomes" id="UP000564806"/>
    </source>
</evidence>
<dbReference type="PANTHER" id="PTHR43280:SF2">
    <property type="entry name" value="HTH-TYPE TRANSCRIPTIONAL REGULATOR EXSA"/>
    <property type="match status" value="1"/>
</dbReference>
<dbReference type="SMART" id="SM00342">
    <property type="entry name" value="HTH_ARAC"/>
    <property type="match status" value="1"/>
</dbReference>
<dbReference type="SUPFAM" id="SSF46689">
    <property type="entry name" value="Homeodomain-like"/>
    <property type="match status" value="2"/>
</dbReference>
<dbReference type="GO" id="GO:0003700">
    <property type="term" value="F:DNA-binding transcription factor activity"/>
    <property type="evidence" value="ECO:0007669"/>
    <property type="project" value="InterPro"/>
</dbReference>
<feature type="domain" description="HTH araC/xylS-type" evidence="4">
    <location>
        <begin position="145"/>
        <end position="243"/>
    </location>
</feature>
<dbReference type="PROSITE" id="PS01124">
    <property type="entry name" value="HTH_ARAC_FAMILY_2"/>
    <property type="match status" value="1"/>
</dbReference>
<name>A0A850EQZ6_9BACL</name>
<organism evidence="5 6">
    <name type="scientific">Paenibacillus agri</name>
    <dbReference type="NCBI Taxonomy" id="2744309"/>
    <lineage>
        <taxon>Bacteria</taxon>
        <taxon>Bacillati</taxon>
        <taxon>Bacillota</taxon>
        <taxon>Bacilli</taxon>
        <taxon>Bacillales</taxon>
        <taxon>Paenibacillaceae</taxon>
        <taxon>Paenibacillus</taxon>
    </lineage>
</organism>
<sequence>MTRQEKATPLPSYLSTRSENLNQGFVHPPLDYEHELLEAIRVGNENGALEALRKINALEAAKLARYPLRSKKNAMIASCTLFTRAIIRGGVDPETAFQLSDTLIRDIEMATEIEWLLRFEYEMVLQFIAVMKREKETLHYSHIVNLSVYFIREHLFQDLTLGMIARHVSVHPSYLSDRFKRETGMGITEFVNRRKIEESKSILAHSNQSISEISFMFKFCSQSYYTQLFRKYTGMTPKAFRRSGEFHKLHGDHK</sequence>
<evidence type="ECO:0000259" key="4">
    <source>
        <dbReference type="PROSITE" id="PS01124"/>
    </source>
</evidence>
<evidence type="ECO:0000256" key="2">
    <source>
        <dbReference type="ARBA" id="ARBA00023125"/>
    </source>
</evidence>
<dbReference type="EMBL" id="JABWCS010000219">
    <property type="protein sequence ID" value="NUU63653.1"/>
    <property type="molecule type" value="Genomic_DNA"/>
</dbReference>
<dbReference type="RefSeq" id="WP_175374031.1">
    <property type="nucleotide sequence ID" value="NZ_JABWCS010000219.1"/>
</dbReference>